<feature type="transmembrane region" description="Helical" evidence="6">
    <location>
        <begin position="278"/>
        <end position="298"/>
    </location>
</feature>
<dbReference type="GO" id="GO:0051301">
    <property type="term" value="P:cell division"/>
    <property type="evidence" value="ECO:0007669"/>
    <property type="project" value="InterPro"/>
</dbReference>
<keyword evidence="2" id="KW-1003">Cell membrane</keyword>
<dbReference type="Pfam" id="PF02687">
    <property type="entry name" value="FtsX"/>
    <property type="match status" value="1"/>
</dbReference>
<keyword evidence="4 6" id="KW-1133">Transmembrane helix</keyword>
<evidence type="ECO:0000313" key="8">
    <source>
        <dbReference type="EMBL" id="VAW42173.1"/>
    </source>
</evidence>
<accession>A0A3B0VPH6</accession>
<sequence>MISNNSPGRLLIYIRGHKRAIKEGISMPWKSPLKSVMTIITLSICFYIPLFLWTLWLNYDKLKQSWQHQGSIAVFVQSSVNLKETGILLQEIKDKPIVESALLLNPNEIKQQLNQDEQLSQFIDLITAHELPTQISIKILQTTSVADIEYFVNELAINPQIEYVSYDKQWLNQLQALTNTLLQMARASALMFMLIIMVILGNTVTNEIAVHKSELRLLELIGASWAQVRRSFLYMGAFFGVYAGILAIIFLFISFWWLENITGSLVQNFSIDITLHGLNTIQIGIVIILSIFVTWLTARLTLSRSLS</sequence>
<evidence type="ECO:0000256" key="3">
    <source>
        <dbReference type="ARBA" id="ARBA00022692"/>
    </source>
</evidence>
<evidence type="ECO:0000256" key="5">
    <source>
        <dbReference type="ARBA" id="ARBA00023136"/>
    </source>
</evidence>
<gene>
    <name evidence="8" type="ORF">MNBD_GAMMA01-125</name>
</gene>
<dbReference type="PANTHER" id="PTHR47755:SF1">
    <property type="entry name" value="CELL DIVISION PROTEIN FTSX"/>
    <property type="match status" value="1"/>
</dbReference>
<feature type="domain" description="ABC3 transporter permease C-terminal" evidence="7">
    <location>
        <begin position="189"/>
        <end position="304"/>
    </location>
</feature>
<evidence type="ECO:0000256" key="2">
    <source>
        <dbReference type="ARBA" id="ARBA00022475"/>
    </source>
</evidence>
<evidence type="ECO:0000256" key="6">
    <source>
        <dbReference type="SAM" id="Phobius"/>
    </source>
</evidence>
<evidence type="ECO:0000256" key="1">
    <source>
        <dbReference type="ARBA" id="ARBA00004651"/>
    </source>
</evidence>
<dbReference type="InterPro" id="IPR003838">
    <property type="entry name" value="ABC3_permease_C"/>
</dbReference>
<comment type="subcellular location">
    <subcellularLocation>
        <location evidence="1">Cell membrane</location>
        <topology evidence="1">Multi-pass membrane protein</topology>
    </subcellularLocation>
</comment>
<feature type="transmembrane region" description="Helical" evidence="6">
    <location>
        <begin position="231"/>
        <end position="258"/>
    </location>
</feature>
<keyword evidence="5 6" id="KW-0472">Membrane</keyword>
<dbReference type="AlphaFoldDB" id="A0A3B0VPH6"/>
<feature type="transmembrane region" description="Helical" evidence="6">
    <location>
        <begin position="36"/>
        <end position="56"/>
    </location>
</feature>
<evidence type="ECO:0000256" key="4">
    <source>
        <dbReference type="ARBA" id="ARBA00022989"/>
    </source>
</evidence>
<keyword evidence="3 6" id="KW-0812">Transmembrane</keyword>
<dbReference type="InterPro" id="IPR004513">
    <property type="entry name" value="FtsX"/>
</dbReference>
<dbReference type="GO" id="GO:0005886">
    <property type="term" value="C:plasma membrane"/>
    <property type="evidence" value="ECO:0007669"/>
    <property type="project" value="UniProtKB-SubCell"/>
</dbReference>
<dbReference type="EMBL" id="UOEW01000348">
    <property type="protein sequence ID" value="VAW42173.1"/>
    <property type="molecule type" value="Genomic_DNA"/>
</dbReference>
<organism evidence="8">
    <name type="scientific">hydrothermal vent metagenome</name>
    <dbReference type="NCBI Taxonomy" id="652676"/>
    <lineage>
        <taxon>unclassified sequences</taxon>
        <taxon>metagenomes</taxon>
        <taxon>ecological metagenomes</taxon>
    </lineage>
</organism>
<dbReference type="PANTHER" id="PTHR47755">
    <property type="entry name" value="CELL DIVISION PROTEIN FTSX"/>
    <property type="match status" value="1"/>
</dbReference>
<dbReference type="GO" id="GO:0032153">
    <property type="term" value="C:cell division site"/>
    <property type="evidence" value="ECO:0007669"/>
    <property type="project" value="TreeGrafter"/>
</dbReference>
<evidence type="ECO:0000259" key="7">
    <source>
        <dbReference type="Pfam" id="PF02687"/>
    </source>
</evidence>
<protein>
    <recommendedName>
        <fullName evidence="7">ABC3 transporter permease C-terminal domain-containing protein</fullName>
    </recommendedName>
</protein>
<name>A0A3B0VPH6_9ZZZZ</name>
<proteinExistence type="predicted"/>
<reference evidence="8" key="1">
    <citation type="submission" date="2018-06" db="EMBL/GenBank/DDBJ databases">
        <authorList>
            <person name="Zhirakovskaya E."/>
        </authorList>
    </citation>
    <scope>NUCLEOTIDE SEQUENCE</scope>
</reference>